<name>A0A418UYN2_RHOPL</name>
<dbReference type="GO" id="GO:0048027">
    <property type="term" value="F:mRNA 5'-UTR binding"/>
    <property type="evidence" value="ECO:0007669"/>
    <property type="project" value="InterPro"/>
</dbReference>
<evidence type="ECO:0000256" key="2">
    <source>
        <dbReference type="ARBA" id="ARBA00022795"/>
    </source>
</evidence>
<sequence length="202" mass="22441">MALPEMKLAAAMLPPRAARKPPSGLKVTLKPFERIEIGALTLINGWTEPSTFSIEGFAPVLRQANTMLEERAETALRQVYLRLQKLYLRRDGATLENYREAAGRLLDETPAAAETIAKADQAIAEDRLYAALKAYRDLLDRTDAGWSAQPSEPAPITQGDREMPLRVEFVRDRRRYRAGQGRTAVETSASPKLGMTTRATSL</sequence>
<dbReference type="RefSeq" id="WP_119858849.1">
    <property type="nucleotide sequence ID" value="NZ_QYYD01000030.1"/>
</dbReference>
<gene>
    <name evidence="5" type="ORF">D4Q52_22735</name>
</gene>
<dbReference type="GO" id="GO:0044781">
    <property type="term" value="P:bacterial-type flagellum organization"/>
    <property type="evidence" value="ECO:0007669"/>
    <property type="project" value="UniProtKB-KW"/>
</dbReference>
<dbReference type="OrthoDB" id="8561314at2"/>
<organism evidence="5 6">
    <name type="scientific">Rhodopseudomonas palustris</name>
    <dbReference type="NCBI Taxonomy" id="1076"/>
    <lineage>
        <taxon>Bacteria</taxon>
        <taxon>Pseudomonadati</taxon>
        <taxon>Pseudomonadota</taxon>
        <taxon>Alphaproteobacteria</taxon>
        <taxon>Hyphomicrobiales</taxon>
        <taxon>Nitrobacteraceae</taxon>
        <taxon>Rhodopseudomonas</taxon>
    </lineage>
</organism>
<evidence type="ECO:0000256" key="3">
    <source>
        <dbReference type="ARBA" id="ARBA00022884"/>
    </source>
</evidence>
<keyword evidence="3" id="KW-0694">RNA-binding</keyword>
<reference evidence="5 6" key="1">
    <citation type="submission" date="2018-09" db="EMBL/GenBank/DDBJ databases">
        <title>Draft genome sequence of Rhodopseudomonas palustris 2.1.18.</title>
        <authorList>
            <person name="Robertson S.L."/>
            <person name="Meyer T.E."/>
            <person name="Kyndt J.A."/>
        </authorList>
    </citation>
    <scope>NUCLEOTIDE SEQUENCE [LARGE SCALE GENOMIC DNA]</scope>
    <source>
        <strain evidence="5 6">2.1.18</strain>
    </source>
</reference>
<keyword evidence="5" id="KW-0282">Flagellum</keyword>
<keyword evidence="1" id="KW-0678">Repressor</keyword>
<feature type="region of interest" description="Disordered" evidence="4">
    <location>
        <begin position="178"/>
        <end position="202"/>
    </location>
</feature>
<protein>
    <submittedName>
        <fullName evidence="5">Flagellar biosynthesis repressor FlbT</fullName>
    </submittedName>
</protein>
<comment type="caution">
    <text evidence="5">The sequence shown here is derived from an EMBL/GenBank/DDBJ whole genome shotgun (WGS) entry which is preliminary data.</text>
</comment>
<evidence type="ECO:0000313" key="6">
    <source>
        <dbReference type="Proteomes" id="UP000285523"/>
    </source>
</evidence>
<keyword evidence="5" id="KW-0969">Cilium</keyword>
<evidence type="ECO:0000256" key="1">
    <source>
        <dbReference type="ARBA" id="ARBA00022491"/>
    </source>
</evidence>
<dbReference type="EMBL" id="QYYD01000030">
    <property type="protein sequence ID" value="RJF68344.1"/>
    <property type="molecule type" value="Genomic_DNA"/>
</dbReference>
<dbReference type="AlphaFoldDB" id="A0A418UYN2"/>
<evidence type="ECO:0000313" key="5">
    <source>
        <dbReference type="EMBL" id="RJF68344.1"/>
    </source>
</evidence>
<dbReference type="Proteomes" id="UP000285523">
    <property type="component" value="Unassembled WGS sequence"/>
</dbReference>
<dbReference type="GO" id="GO:1902209">
    <property type="term" value="P:negative regulation of bacterial-type flagellum assembly"/>
    <property type="evidence" value="ECO:0007669"/>
    <property type="project" value="InterPro"/>
</dbReference>
<dbReference type="InterPro" id="IPR009967">
    <property type="entry name" value="Flagellum_FlbT"/>
</dbReference>
<dbReference type="GO" id="GO:0006402">
    <property type="term" value="P:mRNA catabolic process"/>
    <property type="evidence" value="ECO:0007669"/>
    <property type="project" value="InterPro"/>
</dbReference>
<keyword evidence="5" id="KW-0966">Cell projection</keyword>
<keyword evidence="2" id="KW-1005">Bacterial flagellum biogenesis</keyword>
<evidence type="ECO:0000256" key="4">
    <source>
        <dbReference type="SAM" id="MobiDB-lite"/>
    </source>
</evidence>
<dbReference type="Pfam" id="PF07378">
    <property type="entry name" value="FlbT"/>
    <property type="match status" value="1"/>
</dbReference>
<accession>A0A418UYN2</accession>
<proteinExistence type="predicted"/>